<evidence type="ECO:0000313" key="4">
    <source>
        <dbReference type="Proteomes" id="UP001234989"/>
    </source>
</evidence>
<accession>A0AAF0TWQ4</accession>
<dbReference type="Gene3D" id="3.30.420.10">
    <property type="entry name" value="Ribonuclease H-like superfamily/Ribonuclease H"/>
    <property type="match status" value="1"/>
</dbReference>
<dbReference type="CDD" id="cd06222">
    <property type="entry name" value="RNase_H_like"/>
    <property type="match status" value="1"/>
</dbReference>
<keyword evidence="1" id="KW-0732">Signal</keyword>
<dbReference type="PANTHER" id="PTHR47723:SF14">
    <property type="entry name" value="RNASE H TYPE-1 DOMAIN-CONTAINING PROTEIN"/>
    <property type="match status" value="1"/>
</dbReference>
<dbReference type="InterPro" id="IPR012337">
    <property type="entry name" value="RNaseH-like_sf"/>
</dbReference>
<protein>
    <recommendedName>
        <fullName evidence="2">RNase H type-1 domain-containing protein</fullName>
    </recommendedName>
</protein>
<gene>
    <name evidence="3" type="ORF">MTR67_028494</name>
</gene>
<evidence type="ECO:0000259" key="2">
    <source>
        <dbReference type="Pfam" id="PF13456"/>
    </source>
</evidence>
<organism evidence="3 4">
    <name type="scientific">Solanum verrucosum</name>
    <dbReference type="NCBI Taxonomy" id="315347"/>
    <lineage>
        <taxon>Eukaryota</taxon>
        <taxon>Viridiplantae</taxon>
        <taxon>Streptophyta</taxon>
        <taxon>Embryophyta</taxon>
        <taxon>Tracheophyta</taxon>
        <taxon>Spermatophyta</taxon>
        <taxon>Magnoliopsida</taxon>
        <taxon>eudicotyledons</taxon>
        <taxon>Gunneridae</taxon>
        <taxon>Pentapetalae</taxon>
        <taxon>asterids</taxon>
        <taxon>lamiids</taxon>
        <taxon>Solanales</taxon>
        <taxon>Solanaceae</taxon>
        <taxon>Solanoideae</taxon>
        <taxon>Solaneae</taxon>
        <taxon>Solanum</taxon>
    </lineage>
</organism>
<dbReference type="SUPFAM" id="SSF53098">
    <property type="entry name" value="Ribonuclease H-like"/>
    <property type="match status" value="1"/>
</dbReference>
<feature type="domain" description="RNase H type-1" evidence="2">
    <location>
        <begin position="44"/>
        <end position="157"/>
    </location>
</feature>
<dbReference type="InterPro" id="IPR036397">
    <property type="entry name" value="RNaseH_sf"/>
</dbReference>
<keyword evidence="4" id="KW-1185">Reference proteome</keyword>
<evidence type="ECO:0000256" key="1">
    <source>
        <dbReference type="SAM" id="SignalP"/>
    </source>
</evidence>
<dbReference type="GO" id="GO:0004523">
    <property type="term" value="F:RNA-DNA hybrid ribonuclease activity"/>
    <property type="evidence" value="ECO:0007669"/>
    <property type="project" value="InterPro"/>
</dbReference>
<dbReference type="EMBL" id="CP133617">
    <property type="protein sequence ID" value="WMV35109.1"/>
    <property type="molecule type" value="Genomic_DNA"/>
</dbReference>
<dbReference type="InterPro" id="IPR002156">
    <property type="entry name" value="RNaseH_domain"/>
</dbReference>
<sequence length="208" mass="23674">VIYLLFLLSLYICFTNVQVSRLKRILIHPTLDFHKPPRNCTKLNNDGSCVQESCGGGGIIRDSQGNMMIAYSLGLDQGTSNMVEACALLYGLKWCVSGGYDRVWGETNSLLLVKCINGEWRTPWRLDKLIQEAQQIVESHGFIICFRKANKSVDILAFKSYSVDAIHDFNSFSDLSREVRGLINTNRWELPSFRMQQVKPSNFIYEPP</sequence>
<dbReference type="Proteomes" id="UP001234989">
    <property type="component" value="Chromosome 6"/>
</dbReference>
<dbReference type="InterPro" id="IPR044730">
    <property type="entry name" value="RNase_H-like_dom_plant"/>
</dbReference>
<dbReference type="PANTHER" id="PTHR47723">
    <property type="entry name" value="OS05G0353850 PROTEIN"/>
    <property type="match status" value="1"/>
</dbReference>
<feature type="non-terminal residue" evidence="3">
    <location>
        <position position="1"/>
    </location>
</feature>
<name>A0AAF0TWQ4_SOLVR</name>
<dbReference type="AlphaFoldDB" id="A0AAF0TWQ4"/>
<dbReference type="GO" id="GO:0003676">
    <property type="term" value="F:nucleic acid binding"/>
    <property type="evidence" value="ECO:0007669"/>
    <property type="project" value="InterPro"/>
</dbReference>
<feature type="signal peptide" evidence="1">
    <location>
        <begin position="1"/>
        <end position="19"/>
    </location>
</feature>
<reference evidence="3" key="1">
    <citation type="submission" date="2023-08" db="EMBL/GenBank/DDBJ databases">
        <title>A de novo genome assembly of Solanum verrucosum Schlechtendal, a Mexican diploid species geographically isolated from the other diploid A-genome species in potato relatives.</title>
        <authorList>
            <person name="Hosaka K."/>
        </authorList>
    </citation>
    <scope>NUCLEOTIDE SEQUENCE</scope>
    <source>
        <tissue evidence="3">Young leaves</tissue>
    </source>
</reference>
<dbReference type="InterPro" id="IPR053151">
    <property type="entry name" value="RNase_H-like"/>
</dbReference>
<feature type="chain" id="PRO_5042062315" description="RNase H type-1 domain-containing protein" evidence="1">
    <location>
        <begin position="20"/>
        <end position="208"/>
    </location>
</feature>
<evidence type="ECO:0000313" key="3">
    <source>
        <dbReference type="EMBL" id="WMV35109.1"/>
    </source>
</evidence>
<proteinExistence type="predicted"/>
<dbReference type="Pfam" id="PF13456">
    <property type="entry name" value="RVT_3"/>
    <property type="match status" value="1"/>
</dbReference>